<name>A0A5S9N404_9GAMM</name>
<proteinExistence type="predicted"/>
<dbReference type="AlphaFoldDB" id="A0A5S9N404"/>
<accession>A0A5S9N404</accession>
<dbReference type="EMBL" id="CACSII010000001">
    <property type="protein sequence ID" value="CAA0081215.1"/>
    <property type="molecule type" value="Genomic_DNA"/>
</dbReference>
<dbReference type="PANTHER" id="PTHR34595:SF7">
    <property type="entry name" value="SLL1039 PROTEIN"/>
    <property type="match status" value="1"/>
</dbReference>
<dbReference type="OrthoDB" id="9803532at2"/>
<dbReference type="InterPro" id="IPR051680">
    <property type="entry name" value="ATP-dep_Glu-Cys_Ligase-2"/>
</dbReference>
<dbReference type="Proteomes" id="UP000434580">
    <property type="component" value="Unassembled WGS sequence"/>
</dbReference>
<feature type="domain" description="DUF403" evidence="1">
    <location>
        <begin position="1"/>
        <end position="307"/>
    </location>
</feature>
<dbReference type="Pfam" id="PF04168">
    <property type="entry name" value="Alpha-E"/>
    <property type="match status" value="1"/>
</dbReference>
<evidence type="ECO:0000313" key="3">
    <source>
        <dbReference type="Proteomes" id="UP000434580"/>
    </source>
</evidence>
<sequence>MLSRVAERLYWASRYLERIENTARLVDVYDKLLFDLPRGVDFDWYQLVTINSAEVLFGDRYKIQDERNVVKFLLGDTTNPASVQACLQCVRENVRTTRDVIPADAWELINELHRFVEDNIQQGINRSKRFEFLQGVIKGCQQINGLLHTMMPRDAAWEFMQLGRKLERADMTTRLLDAGCTAHMHLADDDTAVNQHQLIWGNVLRSLGAHSSYLRTTRATVSSTQVVNYLLYDRSYPAAISHCFDKILDACQHLPNNKGPVQKVRKAQKTFLRADHQHQIDQALREYLNELQLELASGHGTIATQWFSNHY</sequence>
<dbReference type="PANTHER" id="PTHR34595">
    <property type="entry name" value="BLR5612 PROTEIN"/>
    <property type="match status" value="1"/>
</dbReference>
<gene>
    <name evidence="2" type="ORF">DPBNPPHM_00328</name>
</gene>
<evidence type="ECO:0000313" key="2">
    <source>
        <dbReference type="EMBL" id="CAA0081215.1"/>
    </source>
</evidence>
<protein>
    <recommendedName>
        <fullName evidence="1">DUF403 domain-containing protein</fullName>
    </recommendedName>
</protein>
<evidence type="ECO:0000259" key="1">
    <source>
        <dbReference type="Pfam" id="PF04168"/>
    </source>
</evidence>
<organism evidence="2 3">
    <name type="scientific">BD1-7 clade bacterium</name>
    <dbReference type="NCBI Taxonomy" id="2029982"/>
    <lineage>
        <taxon>Bacteria</taxon>
        <taxon>Pseudomonadati</taxon>
        <taxon>Pseudomonadota</taxon>
        <taxon>Gammaproteobacteria</taxon>
        <taxon>Cellvibrionales</taxon>
        <taxon>Spongiibacteraceae</taxon>
        <taxon>BD1-7 clade</taxon>
    </lineage>
</organism>
<reference evidence="2 3" key="1">
    <citation type="submission" date="2019-11" db="EMBL/GenBank/DDBJ databases">
        <authorList>
            <person name="Holert J."/>
        </authorList>
    </citation>
    <scope>NUCLEOTIDE SEQUENCE [LARGE SCALE GENOMIC DNA]</scope>
    <source>
        <strain evidence="2">BC5_2</strain>
    </source>
</reference>
<dbReference type="InterPro" id="IPR007296">
    <property type="entry name" value="DUF403"/>
</dbReference>